<evidence type="ECO:0000256" key="1">
    <source>
        <dbReference type="SAM" id="MobiDB-lite"/>
    </source>
</evidence>
<proteinExistence type="predicted"/>
<dbReference type="EMBL" id="AVOT02011806">
    <property type="protein sequence ID" value="MBW0492898.1"/>
    <property type="molecule type" value="Genomic_DNA"/>
</dbReference>
<gene>
    <name evidence="2" type="ORF">O181_032613</name>
</gene>
<accession>A0A9Q3D1Y7</accession>
<feature type="compositionally biased region" description="Polar residues" evidence="1">
    <location>
        <begin position="17"/>
        <end position="34"/>
    </location>
</feature>
<dbReference type="AlphaFoldDB" id="A0A9Q3D1Y7"/>
<feature type="compositionally biased region" description="Basic residues" evidence="1">
    <location>
        <begin position="1"/>
        <end position="10"/>
    </location>
</feature>
<feature type="region of interest" description="Disordered" evidence="1">
    <location>
        <begin position="1"/>
        <end position="66"/>
    </location>
</feature>
<organism evidence="2 3">
    <name type="scientific">Austropuccinia psidii MF-1</name>
    <dbReference type="NCBI Taxonomy" id="1389203"/>
    <lineage>
        <taxon>Eukaryota</taxon>
        <taxon>Fungi</taxon>
        <taxon>Dikarya</taxon>
        <taxon>Basidiomycota</taxon>
        <taxon>Pucciniomycotina</taxon>
        <taxon>Pucciniomycetes</taxon>
        <taxon>Pucciniales</taxon>
        <taxon>Sphaerophragmiaceae</taxon>
        <taxon>Austropuccinia</taxon>
    </lineage>
</organism>
<reference evidence="2" key="1">
    <citation type="submission" date="2021-03" db="EMBL/GenBank/DDBJ databases">
        <title>Draft genome sequence of rust myrtle Austropuccinia psidii MF-1, a brazilian biotype.</title>
        <authorList>
            <person name="Quecine M.C."/>
            <person name="Pachon D.M.R."/>
            <person name="Bonatelli M.L."/>
            <person name="Correr F.H."/>
            <person name="Franceschini L.M."/>
            <person name="Leite T.F."/>
            <person name="Margarido G.R.A."/>
            <person name="Almeida C.A."/>
            <person name="Ferrarezi J.A."/>
            <person name="Labate C.A."/>
        </authorList>
    </citation>
    <scope>NUCLEOTIDE SEQUENCE</scope>
    <source>
        <strain evidence="2">MF-1</strain>
    </source>
</reference>
<sequence>MSRTKRTKKAPNHDLTKNVNGMARTQNGPKTNFRPNLKDNGDKPPPWMMPKVNQDEEDPRGPTGQSIMGIYIHKSIIHQILSRRALRHSFGDTTQGPFLKGKY</sequence>
<name>A0A9Q3D1Y7_9BASI</name>
<evidence type="ECO:0000313" key="3">
    <source>
        <dbReference type="Proteomes" id="UP000765509"/>
    </source>
</evidence>
<comment type="caution">
    <text evidence="2">The sequence shown here is derived from an EMBL/GenBank/DDBJ whole genome shotgun (WGS) entry which is preliminary data.</text>
</comment>
<dbReference type="Proteomes" id="UP000765509">
    <property type="component" value="Unassembled WGS sequence"/>
</dbReference>
<protein>
    <submittedName>
        <fullName evidence="2">Uncharacterized protein</fullName>
    </submittedName>
</protein>
<evidence type="ECO:0000313" key="2">
    <source>
        <dbReference type="EMBL" id="MBW0492898.1"/>
    </source>
</evidence>
<keyword evidence="3" id="KW-1185">Reference proteome</keyword>